<dbReference type="Pfam" id="PF14905">
    <property type="entry name" value="OMP_b-brl_3"/>
    <property type="match status" value="1"/>
</dbReference>
<sequence>MFMRGSIRPLKETNRMKQRLLLTLVALIAIGTIAKAQQKENKITGKIADQSNKEALPNAAVALLERKDSSVYTTVVADAKGAFAFTGSKPGEYFLVVSYMGFKQLSRRIDVKDTTALIELGTLGMVRTGLNLNEVEIVDVAPPIRIKEDTIEFNAGSFKTRENAVVEDLLKKLPGVQVDKDGTIKANGETIKKVLVDGKPFFGNDPKMATRNLPADIIDKIQVINQKSEQSQFTGIADGEIEKTLNLTVKQEKKKGFFGRGSVGYGTNDRYQAGLTFNRFRETQQLSVLGSTNNVNAPGFAVGEVRGGQGTGLTKSWNGGLNYSDELFKGMRLNASYFADKKDSENETVSERQNIFRPDSSSYVNNFNNSLSDMVNHRVFMRMDYQIDSSHSLLVTPMFAYSTGGDASESRSTTMNNAKDTVNSSRNRSLTTSNTPNFSTQALFRKKFDKKGRTLSANLTYGFNSSERESINQSFIDFRDGTNQRLDTVDQKVVQESSSRKAGVRVSYTEPVFRDRFLEINYGYNYTFNSNDRHTYDKSKTGDIYDVTVDSLTNLFENVSSNHQAGISLMTQKLRYNYTIGLNVQQNSLNSDNLTKGDNIHQETWNVSPLAVLNYNFSASKRLTFNYRGQTQQPSLEQLQPVPDISNPLLVREGNPDLKPSFNNNFSLSFNDYVHETMRSLFASVNGTFTLNRIVNANTITKEGIQIIKPINVNGSYNLSGYLVNGLALNRKQKSYLNTNTVITYNRDISFVNGRENITSNLNLGQGVNVNWIYKELFDVVAGGNVNYNSVRFSENKTNNTNYFNYTLTLDFNVNLPLGFIVGGDLDYIANTGRGEGFNNQFTMVNGFVSKTVFSKKQGLLKFQVFDLLNQNVSVNRTVMDNYIEDTRSMVLNRYFMLSFSYFLNRFGGKSAAMGRAGKAVPAF</sequence>
<dbReference type="InterPro" id="IPR041700">
    <property type="entry name" value="OMP_b-brl_3"/>
</dbReference>
<reference evidence="4" key="1">
    <citation type="submission" date="2018-11" db="EMBL/GenBank/DDBJ databases">
        <title>Chitinophaga lutea sp.nov., isolate from arsenic contaminated soil.</title>
        <authorList>
            <person name="Zong Y."/>
        </authorList>
    </citation>
    <scope>NUCLEOTIDE SEQUENCE [LARGE SCALE GENOMIC DNA]</scope>
    <source>
        <strain evidence="4">YLT18</strain>
    </source>
</reference>
<name>A0A3N4MEA2_9BACT</name>
<dbReference type="SUPFAM" id="SSF49464">
    <property type="entry name" value="Carboxypeptidase regulatory domain-like"/>
    <property type="match status" value="1"/>
</dbReference>
<proteinExistence type="predicted"/>
<evidence type="ECO:0000256" key="1">
    <source>
        <dbReference type="SAM" id="MobiDB-lite"/>
    </source>
</evidence>
<dbReference type="Proteomes" id="UP000279089">
    <property type="component" value="Unassembled WGS sequence"/>
</dbReference>
<dbReference type="OrthoDB" id="606930at2"/>
<dbReference type="EMBL" id="RMBX01000015">
    <property type="protein sequence ID" value="RPD38430.1"/>
    <property type="molecule type" value="Genomic_DNA"/>
</dbReference>
<evidence type="ECO:0000313" key="3">
    <source>
        <dbReference type="EMBL" id="RPD38430.1"/>
    </source>
</evidence>
<gene>
    <name evidence="3" type="ORF">EG028_24475</name>
</gene>
<dbReference type="SUPFAM" id="SSF56935">
    <property type="entry name" value="Porins"/>
    <property type="match status" value="1"/>
</dbReference>
<dbReference type="Pfam" id="PF13620">
    <property type="entry name" value="CarboxypepD_reg"/>
    <property type="match status" value="1"/>
</dbReference>
<feature type="compositionally biased region" description="Low complexity" evidence="1">
    <location>
        <begin position="421"/>
        <end position="436"/>
    </location>
</feature>
<feature type="compositionally biased region" description="Polar residues" evidence="1">
    <location>
        <begin position="410"/>
        <end position="420"/>
    </location>
</feature>
<dbReference type="AlphaFoldDB" id="A0A3N4MEA2"/>
<protein>
    <recommendedName>
        <fullName evidence="2">Outer membrane protein beta-barrel domain-containing protein</fullName>
    </recommendedName>
</protein>
<dbReference type="InterPro" id="IPR008969">
    <property type="entry name" value="CarboxyPept-like_regulatory"/>
</dbReference>
<evidence type="ECO:0000259" key="2">
    <source>
        <dbReference type="Pfam" id="PF14905"/>
    </source>
</evidence>
<comment type="caution">
    <text evidence="3">The sequence shown here is derived from an EMBL/GenBank/DDBJ whole genome shotgun (WGS) entry which is preliminary data.</text>
</comment>
<accession>A0A3N4MEA2</accession>
<dbReference type="Gene3D" id="2.60.40.1120">
    <property type="entry name" value="Carboxypeptidase-like, regulatory domain"/>
    <property type="match status" value="1"/>
</dbReference>
<keyword evidence="4" id="KW-1185">Reference proteome</keyword>
<organism evidence="3 4">
    <name type="scientific">Chitinophaga barathri</name>
    <dbReference type="NCBI Taxonomy" id="1647451"/>
    <lineage>
        <taxon>Bacteria</taxon>
        <taxon>Pseudomonadati</taxon>
        <taxon>Bacteroidota</taxon>
        <taxon>Chitinophagia</taxon>
        <taxon>Chitinophagales</taxon>
        <taxon>Chitinophagaceae</taxon>
        <taxon>Chitinophaga</taxon>
    </lineage>
</organism>
<evidence type="ECO:0000313" key="4">
    <source>
        <dbReference type="Proteomes" id="UP000279089"/>
    </source>
</evidence>
<feature type="region of interest" description="Disordered" evidence="1">
    <location>
        <begin position="405"/>
        <end position="436"/>
    </location>
</feature>
<feature type="domain" description="Outer membrane protein beta-barrel" evidence="2">
    <location>
        <begin position="446"/>
        <end position="745"/>
    </location>
</feature>